<comment type="caution">
    <text evidence="1">The sequence shown here is derived from an EMBL/GenBank/DDBJ whole genome shotgun (WGS) entry which is preliminary data.</text>
</comment>
<evidence type="ECO:0000313" key="1">
    <source>
        <dbReference type="EMBL" id="KAJ9095273.1"/>
    </source>
</evidence>
<keyword evidence="2" id="KW-1185">Reference proteome</keyword>
<accession>A0ACC2V7D3</accession>
<dbReference type="EMBL" id="JASBWT010000022">
    <property type="protein sequence ID" value="KAJ9095273.1"/>
    <property type="molecule type" value="Genomic_DNA"/>
</dbReference>
<evidence type="ECO:0000313" key="2">
    <source>
        <dbReference type="Proteomes" id="UP001227268"/>
    </source>
</evidence>
<protein>
    <submittedName>
        <fullName evidence="1">Uncharacterized protein</fullName>
    </submittedName>
</protein>
<reference evidence="1" key="1">
    <citation type="submission" date="2023-04" db="EMBL/GenBank/DDBJ databases">
        <title>Draft Genome sequencing of Naganishia species isolated from polar environments using Oxford Nanopore Technology.</title>
        <authorList>
            <person name="Leo P."/>
            <person name="Venkateswaran K."/>
        </authorList>
    </citation>
    <scope>NUCLEOTIDE SEQUENCE</scope>
    <source>
        <strain evidence="1">MNA-CCFEE 5423</strain>
    </source>
</reference>
<organism evidence="1 2">
    <name type="scientific">Naganishia friedmannii</name>
    <dbReference type="NCBI Taxonomy" id="89922"/>
    <lineage>
        <taxon>Eukaryota</taxon>
        <taxon>Fungi</taxon>
        <taxon>Dikarya</taxon>
        <taxon>Basidiomycota</taxon>
        <taxon>Agaricomycotina</taxon>
        <taxon>Tremellomycetes</taxon>
        <taxon>Filobasidiales</taxon>
        <taxon>Filobasidiaceae</taxon>
        <taxon>Naganishia</taxon>
    </lineage>
</organism>
<gene>
    <name evidence="1" type="ORF">QFC21_005639</name>
</gene>
<proteinExistence type="predicted"/>
<name>A0ACC2V7D3_9TREE</name>
<dbReference type="Proteomes" id="UP001227268">
    <property type="component" value="Unassembled WGS sequence"/>
</dbReference>
<sequence>MIFTDILQCIALFGGLISRVAAVPTLNPCLHIENVPSSLLAAALAPRAECTTKDMTWPWSTRDAIQDVINVDQANIKLKLSPEVKAFSLILAQLARGYILNDNLDDPDVMAWNDCDFRDKVELTMELFAVKDNCINIAITKKNVMAENEDQGHRNLTLAPIFYESWYQSMRANQRFSDLWCNGHQTACSFANARAFFSHTTHLQLKEANVGSLPSDELQKVFDGVNRQSPVMLKTADSIAIITAADKGSESWTGFDISDPRSIKTWTKAETMQMLVAYAESHEPLPLGMPPKECSSPVT</sequence>